<dbReference type="OrthoDB" id="6505123at2759"/>
<dbReference type="InterPro" id="IPR006612">
    <property type="entry name" value="THAP_Znf"/>
</dbReference>
<evidence type="ECO:0000256" key="4">
    <source>
        <dbReference type="ARBA" id="ARBA00023125"/>
    </source>
</evidence>
<evidence type="ECO:0000256" key="2">
    <source>
        <dbReference type="ARBA" id="ARBA00022771"/>
    </source>
</evidence>
<dbReference type="VEuPathDB" id="VectorBase:HLOH_060707"/>
<evidence type="ECO:0000313" key="9">
    <source>
        <dbReference type="Proteomes" id="UP000821853"/>
    </source>
</evidence>
<dbReference type="Proteomes" id="UP000821853">
    <property type="component" value="Chromosome 10"/>
</dbReference>
<dbReference type="AlphaFoldDB" id="A0A9J6FMM5"/>
<reference evidence="8 9" key="1">
    <citation type="journal article" date="2020" name="Cell">
        <title>Large-Scale Comparative Analyses of Tick Genomes Elucidate Their Genetic Diversity and Vector Capacities.</title>
        <authorList>
            <consortium name="Tick Genome and Microbiome Consortium (TIGMIC)"/>
            <person name="Jia N."/>
            <person name="Wang J."/>
            <person name="Shi W."/>
            <person name="Du L."/>
            <person name="Sun Y."/>
            <person name="Zhan W."/>
            <person name="Jiang J.F."/>
            <person name="Wang Q."/>
            <person name="Zhang B."/>
            <person name="Ji P."/>
            <person name="Bell-Sakyi L."/>
            <person name="Cui X.M."/>
            <person name="Yuan T.T."/>
            <person name="Jiang B.G."/>
            <person name="Yang W.F."/>
            <person name="Lam T.T."/>
            <person name="Chang Q.C."/>
            <person name="Ding S.J."/>
            <person name="Wang X.J."/>
            <person name="Zhu J.G."/>
            <person name="Ruan X.D."/>
            <person name="Zhao L."/>
            <person name="Wei J.T."/>
            <person name="Ye R.Z."/>
            <person name="Que T.C."/>
            <person name="Du C.H."/>
            <person name="Zhou Y.H."/>
            <person name="Cheng J.X."/>
            <person name="Dai P.F."/>
            <person name="Guo W.B."/>
            <person name="Han X.H."/>
            <person name="Huang E.J."/>
            <person name="Li L.F."/>
            <person name="Wei W."/>
            <person name="Gao Y.C."/>
            <person name="Liu J.Z."/>
            <person name="Shao H.Z."/>
            <person name="Wang X."/>
            <person name="Wang C.C."/>
            <person name="Yang T.C."/>
            <person name="Huo Q.B."/>
            <person name="Li W."/>
            <person name="Chen H.Y."/>
            <person name="Chen S.E."/>
            <person name="Zhou L.G."/>
            <person name="Ni X.B."/>
            <person name="Tian J.H."/>
            <person name="Sheng Y."/>
            <person name="Liu T."/>
            <person name="Pan Y.S."/>
            <person name="Xia L.Y."/>
            <person name="Li J."/>
            <person name="Zhao F."/>
            <person name="Cao W.C."/>
        </authorList>
    </citation>
    <scope>NUCLEOTIDE SEQUENCE [LARGE SCALE GENOMIC DNA]</scope>
    <source>
        <strain evidence="8">HaeL-2018</strain>
    </source>
</reference>
<dbReference type="PANTHER" id="PTHR46927">
    <property type="entry name" value="AGAP005574-PA"/>
    <property type="match status" value="1"/>
</dbReference>
<keyword evidence="2 5" id="KW-0863">Zinc-finger</keyword>
<sequence length="228" mass="25558">MTCFVTGCNSGSSKGREKCALFKAPKDPDLFHQWSQCIPNMKRELRKRDQVCARHFEPHLISSRYYSDYKGNVLLNKPKVQRLRKGAVPTIFECCKAQCIHPDAPEGQISASVAAASHPPEGHVSPSMSTLAWASLRNRQATVFESEKFAGSAQPNPCEKEGLEDDARHAETPDAPGTSCCDPVWGRSSDWSCLVEHHHQHPEEVRLPPRWNYHKVRNCGLVVLVVLF</sequence>
<keyword evidence="4 5" id="KW-0238">DNA-binding</keyword>
<evidence type="ECO:0000256" key="3">
    <source>
        <dbReference type="ARBA" id="ARBA00022833"/>
    </source>
</evidence>
<evidence type="ECO:0000313" key="8">
    <source>
        <dbReference type="EMBL" id="KAH9364410.1"/>
    </source>
</evidence>
<keyword evidence="9" id="KW-1185">Reference proteome</keyword>
<dbReference type="PANTHER" id="PTHR46927:SF3">
    <property type="entry name" value="THAP-TYPE DOMAIN-CONTAINING PROTEIN"/>
    <property type="match status" value="1"/>
</dbReference>
<evidence type="ECO:0000256" key="5">
    <source>
        <dbReference type="PROSITE-ProRule" id="PRU00309"/>
    </source>
</evidence>
<accession>A0A9J6FMM5</accession>
<gene>
    <name evidence="8" type="ORF">HPB48_021390</name>
</gene>
<evidence type="ECO:0000256" key="6">
    <source>
        <dbReference type="SAM" id="MobiDB-lite"/>
    </source>
</evidence>
<dbReference type="SMART" id="SM00692">
    <property type="entry name" value="DM3"/>
    <property type="match status" value="1"/>
</dbReference>
<organism evidence="8 9">
    <name type="scientific">Haemaphysalis longicornis</name>
    <name type="common">Bush tick</name>
    <dbReference type="NCBI Taxonomy" id="44386"/>
    <lineage>
        <taxon>Eukaryota</taxon>
        <taxon>Metazoa</taxon>
        <taxon>Ecdysozoa</taxon>
        <taxon>Arthropoda</taxon>
        <taxon>Chelicerata</taxon>
        <taxon>Arachnida</taxon>
        <taxon>Acari</taxon>
        <taxon>Parasitiformes</taxon>
        <taxon>Ixodida</taxon>
        <taxon>Ixodoidea</taxon>
        <taxon>Ixodidae</taxon>
        <taxon>Haemaphysalinae</taxon>
        <taxon>Haemaphysalis</taxon>
    </lineage>
</organism>
<dbReference type="SUPFAM" id="SSF57716">
    <property type="entry name" value="Glucocorticoid receptor-like (DNA-binding domain)"/>
    <property type="match status" value="1"/>
</dbReference>
<dbReference type="GO" id="GO:0003677">
    <property type="term" value="F:DNA binding"/>
    <property type="evidence" value="ECO:0007669"/>
    <property type="project" value="UniProtKB-UniRule"/>
</dbReference>
<dbReference type="SMART" id="SM00980">
    <property type="entry name" value="THAP"/>
    <property type="match status" value="1"/>
</dbReference>
<keyword evidence="1" id="KW-0479">Metal-binding</keyword>
<dbReference type="PROSITE" id="PS50950">
    <property type="entry name" value="ZF_THAP"/>
    <property type="match status" value="1"/>
</dbReference>
<name>A0A9J6FMM5_HAELO</name>
<feature type="region of interest" description="Disordered" evidence="6">
    <location>
        <begin position="151"/>
        <end position="175"/>
    </location>
</feature>
<protein>
    <recommendedName>
        <fullName evidence="7">THAP-type domain-containing protein</fullName>
    </recommendedName>
</protein>
<feature type="compositionally biased region" description="Basic and acidic residues" evidence="6">
    <location>
        <begin position="158"/>
        <end position="172"/>
    </location>
</feature>
<evidence type="ECO:0000256" key="1">
    <source>
        <dbReference type="ARBA" id="ARBA00022723"/>
    </source>
</evidence>
<dbReference type="InterPro" id="IPR052224">
    <property type="entry name" value="THAP_domain_protein"/>
</dbReference>
<dbReference type="EMBL" id="JABSTR010000002">
    <property type="protein sequence ID" value="KAH9364410.1"/>
    <property type="molecule type" value="Genomic_DNA"/>
</dbReference>
<dbReference type="Pfam" id="PF05485">
    <property type="entry name" value="THAP"/>
    <property type="match status" value="1"/>
</dbReference>
<evidence type="ECO:0000259" key="7">
    <source>
        <dbReference type="PROSITE" id="PS50950"/>
    </source>
</evidence>
<comment type="caution">
    <text evidence="8">The sequence shown here is derived from an EMBL/GenBank/DDBJ whole genome shotgun (WGS) entry which is preliminary data.</text>
</comment>
<proteinExistence type="predicted"/>
<keyword evidence="3" id="KW-0862">Zinc</keyword>
<feature type="domain" description="THAP-type" evidence="7">
    <location>
        <begin position="1"/>
        <end position="92"/>
    </location>
</feature>
<dbReference type="GO" id="GO:0008270">
    <property type="term" value="F:zinc ion binding"/>
    <property type="evidence" value="ECO:0007669"/>
    <property type="project" value="UniProtKB-KW"/>
</dbReference>